<dbReference type="InterPro" id="IPR016024">
    <property type="entry name" value="ARM-type_fold"/>
</dbReference>
<comment type="subunit">
    <text evidence="3">Associates with DNA double-strand breaks.</text>
</comment>
<dbReference type="PANTHER" id="PTHR11139">
    <property type="entry name" value="ATAXIA TELANGIECTASIA MUTATED ATM -RELATED"/>
    <property type="match status" value="1"/>
</dbReference>
<dbReference type="PROSITE" id="PS51189">
    <property type="entry name" value="FAT"/>
    <property type="match status" value="1"/>
</dbReference>
<evidence type="ECO:0000256" key="8">
    <source>
        <dbReference type="ARBA" id="ARBA00022741"/>
    </source>
</evidence>
<evidence type="ECO:0000256" key="10">
    <source>
        <dbReference type="ARBA" id="ARBA00022777"/>
    </source>
</evidence>
<evidence type="ECO:0000256" key="7">
    <source>
        <dbReference type="ARBA" id="ARBA00022679"/>
    </source>
</evidence>
<dbReference type="Pfam" id="PF25030">
    <property type="entry name" value="M-HEAT_ATR"/>
    <property type="match status" value="1"/>
</dbReference>
<dbReference type="InterPro" id="IPR011990">
    <property type="entry name" value="TPR-like_helical_dom_sf"/>
</dbReference>
<evidence type="ECO:0000256" key="13">
    <source>
        <dbReference type="ARBA" id="ARBA00023204"/>
    </source>
</evidence>
<sequence length="2456" mass="275365">MPSIVSVSRQRKWPAGTVNGSQPPPSSLIATHLAPTNGSTIPQFDPGDFALLLQESLGSDDDGQPNLGTDVTLNHKLICVIIKAGIDTIDLRSNDPFHQGNECHDQIQKCLEVFDLAVERTPEALFLSSKPEDLGSGAENVPLFIWFIPKVLSLLVLDHTESKLIAGIVWPLLGKILSAAKQCSNNSDLCISVSSYMEELIGGLLSHFERVGISDGRSQKSSSMATFDLTELLTSSLATTNLRDDRFPGALCLGTVPQGIDTTCRLLRLLVGSVFSRSTMSVTAMKRCVFSIIDQYQRLWNILTRVLDGYPEAENQPSKLPVVEYFFQGMQDLVMYLVQPLGQRSVRQRVLTWWARCIDDMLNICQASFFNILTNEIISVLDTTIKISTQIPGFASTVCETLQSTVKRMADEENVVTVVYAKLQASLSQLRSLATQDDHAHLTDGLATSQNQPEHDTLSWPDEGRPRKRLRLSSAEHHLPPVSQGQQLCRQLNSLLGRKDTAEIHELEKTAPDKFQSLTEVDRSRVFELLGQIACGNSRLSHSNSSIPVSYPTCSICDLDIKTDMAPLISGDEPDTLIQIFVALIPLVQRSAKVRVVAMLALRRLLAHTSSPTNLDISNCGVGEWCLQSLRSSSRELRIAAAATLKFFLAPITQVGYQLVHKNRVTTLDFLHSLWSRNVPSLQETTILALSEVAAVGGDEELNIVLVRFVEFLGHPNLYISGLVFAQLQKLARNMKLTPGSLLKPFWRTIAVVVVKNFQTRPIIAQSLCDFLGADMNVDVLLMFIEEYALPYLILTRKQDLVLRIALAHGQTMSPFDLCTKSNNFAAILSYLLAQSGVEAENLVMSLLLDTSPEFRQRDISAWAKLEPILVACELLKSIVDAGGERSSKAYHGLQLLAKLDLRRGTMSSGLKKGEVVATFLENHVLGIVTQFTATFNDLQSRQPNLEKRRCLAAIGELLRLGQHRMSSALPQICACLRSAMENRELCDKAFESWALMMNHITQNDIEPLIDQTLAVIVRNWNVFQDSTQHAAHDLIAKIWDDYKDSVLASLDSMPSLSSVPLLSRFESDISDSKKQMNHRRQMIAFSRRLLSENVALVEQALKELVETLGTGQEWLHQSLLHEQPEPVVTELIRSVLDCCVRFNSDSAIAGACGKALGKIGCLDPSRIETVKDRRTVMAISNFGRADETVDFIMFFLEEVLVKAFLCAPNTRAQGFLAWAMQELLKICGLEETVGLRPRTALNAGKYRGWWDLDESVRNTLTPFLNSRYCVNVAMMQTRCSYPLFSSKEMSHKDWLQSIVLDLLTRAPGDNIQLIFTICLRIIRFQDVSIPIFLLPYAALNLFVAGSEKQQEEKQNLLNEMIAILRQPLAGSQQHRENVKLCSQRVFDILDYMSKWLQQRRKQFQAAVAHNERGTADPATEIVQAQIRNIENILQEIPPELISSRAIECRSYSRALFHWEQYIRKMIEQEGESDDLLARLQEIYTQIDEPDGIEGISAQMHTLNIDQQILEQQKAGNWTAAQNWYEIQLQERPDDGAVQVNLLTCLKETGQSDALLNQFDTFNKTDSFAHVVPFAVEAAWANNNWAKLNQIVDEAANRSNDFNVGIGRILQALHQKDHQQAVNIVAELRLANASSLTSTSASSLQSCHDILLRLHVLDDLESIVSATEDNGPIVLINLDRRIEAIGADVSTKQYLLSLRRAAIALSPYFNDLDVASGWLATAKLARKSSLSNQSFNAILRATALGDESATIEHAKLMWRDGSHRKAIHSLEGAIDSGAFISHNFDAEDMSLTSDQIHKQNVVIAKAHLMLAKWLDSAGQTQSEVIKRQYRKATEFHKRWDKGWYYLGKHYNKILDSEKAKPVGKEAQSYLTGEASKLVIENYLRALGFGSKYVFQALPKVLTLWLELVAITEQPQDARRGNEKFTAHMTAQRKKVVEDTNAQVKKYVERLQPVMLYTILSQVVARIGHSNKTVTEILIGIVVKVLKAFPQQAIWTVLALAKSSSKERASRGISILVKVIEVQKRSGRDASTAELRKVIEQGQRLSDELLRIADHELKDAKGTHVSLSKELKFNHKLAPCRLVVPIEACLIPSMPNSQDAWPPKNFRAFSREPVTIAAVLDDALVLSSLQKPRKLSIRGSDGKLYAVLAKPKDDLRKDQRLMEFNTMINRFLKRDVEASKRRLYIRTYAVVPLNEECGLIEWVNNLKTFRDILIRLYKERGISPNYAQIRALLDEASNCAPDKTAELFESRILTMFPTLFHDWFVETFPDPSAWFAARIRYTRSCAVMSMVGHVLGLGDRHGENILFEEDNGGTLHVDFNCLFDKGLTFEKPEMVPFRLTNNMVDAFGAYGYDGPFRRCCEITLTLLRGNEDALMTILETFLYDPTTDFIGGKKKRTHPNVPNTPQEVLEGVRSKTRGMLDGESVPLSVGGYVEEMIKRATDRNLLARMYIGWCAFF</sequence>
<dbReference type="InterPro" id="IPR058681">
    <property type="entry name" value="HEAT_MEC1_N"/>
</dbReference>
<evidence type="ECO:0000256" key="17">
    <source>
        <dbReference type="ARBA" id="ARBA00029679"/>
    </source>
</evidence>
<comment type="catalytic activity">
    <reaction evidence="21">
        <text>L-seryl-[protein] + ATP = O-phospho-L-seryl-[protein] + ADP + H(+)</text>
        <dbReference type="Rhea" id="RHEA:17989"/>
        <dbReference type="Rhea" id="RHEA-COMP:9863"/>
        <dbReference type="Rhea" id="RHEA-COMP:11604"/>
        <dbReference type="ChEBI" id="CHEBI:15378"/>
        <dbReference type="ChEBI" id="CHEBI:29999"/>
        <dbReference type="ChEBI" id="CHEBI:30616"/>
        <dbReference type="ChEBI" id="CHEBI:83421"/>
        <dbReference type="ChEBI" id="CHEBI:456216"/>
        <dbReference type="EC" id="2.7.11.1"/>
    </reaction>
</comment>
<evidence type="ECO:0000256" key="19">
    <source>
        <dbReference type="ARBA" id="ARBA00033001"/>
    </source>
</evidence>
<evidence type="ECO:0000256" key="5">
    <source>
        <dbReference type="ARBA" id="ARBA00021345"/>
    </source>
</evidence>
<dbReference type="GO" id="GO:0000077">
    <property type="term" value="P:DNA damage checkpoint signaling"/>
    <property type="evidence" value="ECO:0007669"/>
    <property type="project" value="TreeGrafter"/>
</dbReference>
<dbReference type="Gene3D" id="1.25.40.10">
    <property type="entry name" value="Tetratricopeptide repeat domain"/>
    <property type="match status" value="1"/>
</dbReference>
<reference evidence="26" key="1">
    <citation type="submission" date="2020-02" db="EMBL/GenBank/DDBJ databases">
        <authorList>
            <person name="Palmer J.M."/>
        </authorList>
    </citation>
    <scope>NUCLEOTIDE SEQUENCE</scope>
    <source>
        <strain evidence="26">EPUS1.4</strain>
        <tissue evidence="26">Thallus</tissue>
    </source>
</reference>
<evidence type="ECO:0000256" key="4">
    <source>
        <dbReference type="ARBA" id="ARBA00012513"/>
    </source>
</evidence>
<evidence type="ECO:0000259" key="23">
    <source>
        <dbReference type="PROSITE" id="PS50290"/>
    </source>
</evidence>
<dbReference type="InterPro" id="IPR014009">
    <property type="entry name" value="PIK_FAT"/>
</dbReference>
<dbReference type="InterPro" id="IPR003152">
    <property type="entry name" value="FATC_dom"/>
</dbReference>
<evidence type="ECO:0000256" key="12">
    <source>
        <dbReference type="ARBA" id="ARBA00022853"/>
    </source>
</evidence>
<keyword evidence="8" id="KW-0547">Nucleotide-binding</keyword>
<organism evidence="26 27">
    <name type="scientific">Endocarpon pusillum</name>
    <dbReference type="NCBI Taxonomy" id="364733"/>
    <lineage>
        <taxon>Eukaryota</taxon>
        <taxon>Fungi</taxon>
        <taxon>Dikarya</taxon>
        <taxon>Ascomycota</taxon>
        <taxon>Pezizomycotina</taxon>
        <taxon>Eurotiomycetes</taxon>
        <taxon>Chaetothyriomycetidae</taxon>
        <taxon>Verrucariales</taxon>
        <taxon>Verrucariaceae</taxon>
        <taxon>Endocarpon</taxon>
    </lineage>
</organism>
<dbReference type="Gene3D" id="3.30.1010.10">
    <property type="entry name" value="Phosphatidylinositol 3-kinase Catalytic Subunit, Chain A, domain 4"/>
    <property type="match status" value="1"/>
</dbReference>
<dbReference type="InterPro" id="IPR018936">
    <property type="entry name" value="PI3/4_kinase_CS"/>
</dbReference>
<dbReference type="InterPro" id="IPR056802">
    <property type="entry name" value="ATR-like_M-HEAT"/>
</dbReference>
<evidence type="ECO:0000256" key="14">
    <source>
        <dbReference type="ARBA" id="ARBA00023242"/>
    </source>
</evidence>
<keyword evidence="27" id="KW-1185">Reference proteome</keyword>
<feature type="region of interest" description="Disordered" evidence="22">
    <location>
        <begin position="444"/>
        <end position="465"/>
    </location>
</feature>
<dbReference type="OrthoDB" id="381190at2759"/>
<dbReference type="SMART" id="SM00802">
    <property type="entry name" value="UME"/>
    <property type="match status" value="1"/>
</dbReference>
<dbReference type="InterPro" id="IPR011009">
    <property type="entry name" value="Kinase-like_dom_sf"/>
</dbReference>
<comment type="catalytic activity">
    <reaction evidence="20">
        <text>L-threonyl-[protein] + ATP = O-phospho-L-threonyl-[protein] + ADP + H(+)</text>
        <dbReference type="Rhea" id="RHEA:46608"/>
        <dbReference type="Rhea" id="RHEA-COMP:11060"/>
        <dbReference type="Rhea" id="RHEA-COMP:11605"/>
        <dbReference type="ChEBI" id="CHEBI:15378"/>
        <dbReference type="ChEBI" id="CHEBI:30013"/>
        <dbReference type="ChEBI" id="CHEBI:30616"/>
        <dbReference type="ChEBI" id="CHEBI:61977"/>
        <dbReference type="ChEBI" id="CHEBI:456216"/>
        <dbReference type="EC" id="2.7.11.1"/>
    </reaction>
</comment>
<dbReference type="FunFam" id="1.10.1070.11:FF:000031">
    <property type="entry name" value="Phosphatidyl inositol 3-kinase"/>
    <property type="match status" value="1"/>
</dbReference>
<keyword evidence="9" id="KW-0227">DNA damage</keyword>
<evidence type="ECO:0000256" key="3">
    <source>
        <dbReference type="ARBA" id="ARBA00011370"/>
    </source>
</evidence>
<feature type="domain" description="FAT" evidence="24">
    <location>
        <begin position="1441"/>
        <end position="2002"/>
    </location>
</feature>
<keyword evidence="11" id="KW-0067">ATP-binding</keyword>
<dbReference type="GO" id="GO:0005634">
    <property type="term" value="C:nucleus"/>
    <property type="evidence" value="ECO:0007669"/>
    <property type="project" value="UniProtKB-SubCell"/>
</dbReference>
<dbReference type="InterPro" id="IPR057564">
    <property type="entry name" value="HEAT_ATR"/>
</dbReference>
<dbReference type="CDD" id="cd00892">
    <property type="entry name" value="PIKKc_ATR"/>
    <property type="match status" value="1"/>
</dbReference>
<evidence type="ECO:0000256" key="9">
    <source>
        <dbReference type="ARBA" id="ARBA00022763"/>
    </source>
</evidence>
<dbReference type="Pfam" id="PF23593">
    <property type="entry name" value="HEAT_ATR"/>
    <property type="match status" value="1"/>
</dbReference>
<dbReference type="PROSITE" id="PS00916">
    <property type="entry name" value="PI3_4_KINASE_2"/>
    <property type="match status" value="1"/>
</dbReference>
<keyword evidence="10" id="KW-0418">Kinase</keyword>
<evidence type="ECO:0000256" key="21">
    <source>
        <dbReference type="ARBA" id="ARBA00048679"/>
    </source>
</evidence>
<evidence type="ECO:0000256" key="20">
    <source>
        <dbReference type="ARBA" id="ARBA00047899"/>
    </source>
</evidence>
<comment type="function">
    <text evidence="16">Serine/threonine protein kinase which activates checkpoint signaling upon genotoxic stresses such as ionizing radiation (IR), ultraviolet light (UV), or DNA replication stalling, thereby acting as a DNA damage sensor. Recognizes the substrate consensus sequence [ST]-Q. Phosphorylates histone H2A to form H2AS128ph (gamma-H2A) at sites of DNA damage, involved in the regulation of DNA damage response mechanism. Required for the control of telomere length and genome stability.</text>
</comment>
<dbReference type="SUPFAM" id="SSF56112">
    <property type="entry name" value="Protein kinase-like (PK-like)"/>
    <property type="match status" value="1"/>
</dbReference>
<dbReference type="Gene3D" id="1.10.1070.11">
    <property type="entry name" value="Phosphatidylinositol 3-/4-kinase, catalytic domain"/>
    <property type="match status" value="1"/>
</dbReference>
<keyword evidence="15" id="KW-0469">Meiosis</keyword>
<dbReference type="PROSITE" id="PS51190">
    <property type="entry name" value="FATC"/>
    <property type="match status" value="1"/>
</dbReference>
<keyword evidence="6" id="KW-0723">Serine/threonine-protein kinase</keyword>
<dbReference type="InterPro" id="IPR003151">
    <property type="entry name" value="PIK-rel_kinase_FAT"/>
</dbReference>
<name>A0A8H7AM02_9EURO</name>
<evidence type="ECO:0000313" key="27">
    <source>
        <dbReference type="Proteomes" id="UP000606974"/>
    </source>
</evidence>
<dbReference type="InterPro" id="IPR012993">
    <property type="entry name" value="UME"/>
</dbReference>
<proteinExistence type="inferred from homology"/>
<accession>A0A8H7AM02</accession>
<dbReference type="GO" id="GO:0000723">
    <property type="term" value="P:telomere maintenance"/>
    <property type="evidence" value="ECO:0007669"/>
    <property type="project" value="TreeGrafter"/>
</dbReference>
<dbReference type="Pfam" id="PF02260">
    <property type="entry name" value="FATC"/>
    <property type="match status" value="1"/>
</dbReference>
<dbReference type="InterPro" id="IPR050517">
    <property type="entry name" value="DDR_Repair_Kinase"/>
</dbReference>
<keyword evidence="14" id="KW-0539">Nucleus</keyword>
<evidence type="ECO:0000256" key="6">
    <source>
        <dbReference type="ARBA" id="ARBA00022527"/>
    </source>
</evidence>
<dbReference type="GO" id="GO:0005694">
    <property type="term" value="C:chromosome"/>
    <property type="evidence" value="ECO:0007669"/>
    <property type="project" value="TreeGrafter"/>
</dbReference>
<feature type="domain" description="PI3K/PI4K catalytic" evidence="23">
    <location>
        <begin position="2118"/>
        <end position="2429"/>
    </location>
</feature>
<dbReference type="GO" id="GO:0004674">
    <property type="term" value="F:protein serine/threonine kinase activity"/>
    <property type="evidence" value="ECO:0007669"/>
    <property type="project" value="UniProtKB-KW"/>
</dbReference>
<feature type="region of interest" description="Disordered" evidence="22">
    <location>
        <begin position="1"/>
        <end position="25"/>
    </location>
</feature>
<dbReference type="SUPFAM" id="SSF48371">
    <property type="entry name" value="ARM repeat"/>
    <property type="match status" value="1"/>
</dbReference>
<dbReference type="Pfam" id="PF08064">
    <property type="entry name" value="UME"/>
    <property type="match status" value="1"/>
</dbReference>
<comment type="caution">
    <text evidence="26">The sequence shown here is derived from an EMBL/GenBank/DDBJ whole genome shotgun (WGS) entry which is preliminary data.</text>
</comment>
<evidence type="ECO:0000256" key="15">
    <source>
        <dbReference type="ARBA" id="ARBA00023254"/>
    </source>
</evidence>
<evidence type="ECO:0000256" key="2">
    <source>
        <dbReference type="ARBA" id="ARBA00010769"/>
    </source>
</evidence>
<evidence type="ECO:0000256" key="18">
    <source>
        <dbReference type="ARBA" id="ARBA00030459"/>
    </source>
</evidence>
<evidence type="ECO:0000256" key="22">
    <source>
        <dbReference type="SAM" id="MobiDB-lite"/>
    </source>
</evidence>
<evidence type="ECO:0000256" key="1">
    <source>
        <dbReference type="ARBA" id="ARBA00004123"/>
    </source>
</evidence>
<dbReference type="PROSITE" id="PS50290">
    <property type="entry name" value="PI3_4_KINASE_3"/>
    <property type="match status" value="1"/>
</dbReference>
<feature type="compositionally biased region" description="Basic and acidic residues" evidence="22">
    <location>
        <begin position="453"/>
        <end position="465"/>
    </location>
</feature>
<dbReference type="PANTHER" id="PTHR11139:SF125">
    <property type="entry name" value="SERINE_THREONINE-PROTEIN KINASE MEC1"/>
    <property type="match status" value="1"/>
</dbReference>
<dbReference type="Pfam" id="PF00454">
    <property type="entry name" value="PI3_PI4_kinase"/>
    <property type="match status" value="1"/>
</dbReference>
<dbReference type="Proteomes" id="UP000606974">
    <property type="component" value="Unassembled WGS sequence"/>
</dbReference>
<evidence type="ECO:0000259" key="24">
    <source>
        <dbReference type="PROSITE" id="PS51189"/>
    </source>
</evidence>
<keyword evidence="7" id="KW-0808">Transferase</keyword>
<keyword evidence="12" id="KW-0156">Chromatin regulator</keyword>
<keyword evidence="13" id="KW-0234">DNA repair</keyword>
<evidence type="ECO:0000259" key="25">
    <source>
        <dbReference type="PROSITE" id="PS51190"/>
    </source>
</evidence>
<gene>
    <name evidence="26" type="ORF">GJ744_004186</name>
</gene>
<dbReference type="Pfam" id="PF25385">
    <property type="entry name" value="HEAT_MEC1_N"/>
    <property type="match status" value="1"/>
</dbReference>
<feature type="domain" description="FATC" evidence="25">
    <location>
        <begin position="2424"/>
        <end position="2456"/>
    </location>
</feature>
<evidence type="ECO:0000256" key="11">
    <source>
        <dbReference type="ARBA" id="ARBA00022840"/>
    </source>
</evidence>
<dbReference type="SMART" id="SM01343">
    <property type="entry name" value="FATC"/>
    <property type="match status" value="1"/>
</dbReference>
<dbReference type="SMART" id="SM00146">
    <property type="entry name" value="PI3Kc"/>
    <property type="match status" value="1"/>
</dbReference>
<dbReference type="InterPro" id="IPR000403">
    <property type="entry name" value="PI3/4_kinase_cat_dom"/>
</dbReference>
<dbReference type="Pfam" id="PF02259">
    <property type="entry name" value="FAT"/>
    <property type="match status" value="1"/>
</dbReference>
<dbReference type="EMBL" id="JAACFV010000019">
    <property type="protein sequence ID" value="KAF7511598.1"/>
    <property type="molecule type" value="Genomic_DNA"/>
</dbReference>
<dbReference type="InterPro" id="IPR036940">
    <property type="entry name" value="PI3/4_kinase_cat_sf"/>
</dbReference>
<dbReference type="EC" id="2.7.11.1" evidence="4"/>
<dbReference type="GO" id="GO:0006281">
    <property type="term" value="P:DNA repair"/>
    <property type="evidence" value="ECO:0007669"/>
    <property type="project" value="UniProtKB-KW"/>
</dbReference>
<evidence type="ECO:0000313" key="26">
    <source>
        <dbReference type="EMBL" id="KAF7511598.1"/>
    </source>
</evidence>
<comment type="similarity">
    <text evidence="2">Belongs to the PI3/PI4-kinase family. ATM subfamily.</text>
</comment>
<dbReference type="GO" id="GO:0005524">
    <property type="term" value="F:ATP binding"/>
    <property type="evidence" value="ECO:0007669"/>
    <property type="project" value="UniProtKB-KW"/>
</dbReference>
<evidence type="ECO:0000256" key="16">
    <source>
        <dbReference type="ARBA" id="ARBA00025079"/>
    </source>
</evidence>
<comment type="subcellular location">
    <subcellularLocation>
        <location evidence="1">Nucleus</location>
    </subcellularLocation>
</comment>
<protein>
    <recommendedName>
        <fullName evidence="5">Serine/threonine-protein kinase MEC1</fullName>
        <ecNumber evidence="4">2.7.11.1</ecNumber>
    </recommendedName>
    <alternativeName>
        <fullName evidence="19">ATR homolog</fullName>
    </alternativeName>
    <alternativeName>
        <fullName evidence="18">DNA-damage checkpoint kinase MEC1</fullName>
    </alternativeName>
    <alternativeName>
        <fullName evidence="17">Mitosis entry checkpoint protein 1</fullName>
    </alternativeName>
</protein>